<feature type="chain" id="PRO_5038736428" evidence="2">
    <location>
        <begin position="25"/>
        <end position="716"/>
    </location>
</feature>
<dbReference type="CDD" id="cd00198">
    <property type="entry name" value="vWFA"/>
    <property type="match status" value="1"/>
</dbReference>
<gene>
    <name evidence="3" type="ORF">IAA08_10755</name>
</gene>
<proteinExistence type="predicted"/>
<sequence length="716" mass="79248">MSKKICCLILSFLMIFGLSGSFFISPKEARAAESVNKYINVVYDDSGSMIKSDGDASSAEFYDKWCQAKYAMEVFSTMLSEGDTLNIFPMSLEGKKGLTLKGSQSAAERAKAVHDWQTDAKDTPYSVVEAAYADLQKQDKNTEKWLFIITDGQFEGGISSTGIKKDFDKFTSQGVKVIYLAIGDDVTKFENNEEQGLYCRYAQKSTDILSCMTEISNLISERLTLTGDTHVASMDNTLILNVDVPMEELIIFAQGDNISIGNMTNPDSEVKKESEIDVRYSDKANPNYQSKYADKIKVASNLSGVITTFKSADSDVPLSAGEYKVEVSDLSNVQIYYKANVDASVSITQNGEEVDVNDFIEPGKVQIEAVLKDPITKEVVDSDLMKDIHVTYNIKNGDETTTLESNGEPVSFDAKVGDLTADISIELPGNYTVKGQQKIQVAEPLPPLTIDQVQLENMDGSGAFKKENLMEHSEYALVTVKQDGKPLSEEYWEATDLRIVSDSDCLSFKVTKGDEVSTYKVEVIYDYDADETPLKDEVANCVINATLNYEGQAAKSEGSAATLTAEKLSLLHYWKELLGLLIIIIVILGYLPPFKKRFPRSLKKKLGCTEVPTNGIGKRKPYNGAFQKKFGSVIIPYRRERGVIRFLKPGVAGFPKMQVKAVSRGRMEITNASRYAGKKEIKFDNEMIEKGSKKYTVATNASITAIVGKNKYICNL</sequence>
<evidence type="ECO:0000256" key="1">
    <source>
        <dbReference type="SAM" id="Phobius"/>
    </source>
</evidence>
<dbReference type="InterPro" id="IPR036465">
    <property type="entry name" value="vWFA_dom_sf"/>
</dbReference>
<organism evidence="3 4">
    <name type="scientific">Candidatus Eubacterium avistercoris</name>
    <dbReference type="NCBI Taxonomy" id="2838567"/>
    <lineage>
        <taxon>Bacteria</taxon>
        <taxon>Bacillati</taxon>
        <taxon>Bacillota</taxon>
        <taxon>Clostridia</taxon>
        <taxon>Eubacteriales</taxon>
        <taxon>Eubacteriaceae</taxon>
        <taxon>Eubacterium</taxon>
    </lineage>
</organism>
<dbReference type="Proteomes" id="UP000824024">
    <property type="component" value="Unassembled WGS sequence"/>
</dbReference>
<name>A0A9D2IGP8_9FIRM</name>
<dbReference type="EMBL" id="DXCH01000287">
    <property type="protein sequence ID" value="HIZ08397.1"/>
    <property type="molecule type" value="Genomic_DNA"/>
</dbReference>
<evidence type="ECO:0000313" key="4">
    <source>
        <dbReference type="Proteomes" id="UP000824024"/>
    </source>
</evidence>
<evidence type="ECO:0000256" key="2">
    <source>
        <dbReference type="SAM" id="SignalP"/>
    </source>
</evidence>
<protein>
    <submittedName>
        <fullName evidence="3">VWA domain-containing protein</fullName>
    </submittedName>
</protein>
<keyword evidence="1" id="KW-1133">Transmembrane helix</keyword>
<comment type="caution">
    <text evidence="3">The sequence shown here is derived from an EMBL/GenBank/DDBJ whole genome shotgun (WGS) entry which is preliminary data.</text>
</comment>
<feature type="signal peptide" evidence="2">
    <location>
        <begin position="1"/>
        <end position="24"/>
    </location>
</feature>
<feature type="transmembrane region" description="Helical" evidence="1">
    <location>
        <begin position="577"/>
        <end position="594"/>
    </location>
</feature>
<reference evidence="3" key="2">
    <citation type="submission" date="2021-04" db="EMBL/GenBank/DDBJ databases">
        <authorList>
            <person name="Gilroy R."/>
        </authorList>
    </citation>
    <scope>NUCLEOTIDE SEQUENCE</scope>
    <source>
        <strain evidence="3">CHK192-9172</strain>
    </source>
</reference>
<dbReference type="SUPFAM" id="SSF53300">
    <property type="entry name" value="vWA-like"/>
    <property type="match status" value="1"/>
</dbReference>
<dbReference type="Gene3D" id="3.40.50.410">
    <property type="entry name" value="von Willebrand factor, type A domain"/>
    <property type="match status" value="1"/>
</dbReference>
<accession>A0A9D2IGP8</accession>
<evidence type="ECO:0000313" key="3">
    <source>
        <dbReference type="EMBL" id="HIZ08397.1"/>
    </source>
</evidence>
<keyword evidence="2" id="KW-0732">Signal</keyword>
<keyword evidence="1" id="KW-0812">Transmembrane</keyword>
<keyword evidence="1" id="KW-0472">Membrane</keyword>
<dbReference type="AlphaFoldDB" id="A0A9D2IGP8"/>
<reference evidence="3" key="1">
    <citation type="journal article" date="2021" name="PeerJ">
        <title>Extensive microbial diversity within the chicken gut microbiome revealed by metagenomics and culture.</title>
        <authorList>
            <person name="Gilroy R."/>
            <person name="Ravi A."/>
            <person name="Getino M."/>
            <person name="Pursley I."/>
            <person name="Horton D.L."/>
            <person name="Alikhan N.F."/>
            <person name="Baker D."/>
            <person name="Gharbi K."/>
            <person name="Hall N."/>
            <person name="Watson M."/>
            <person name="Adriaenssens E.M."/>
            <person name="Foster-Nyarko E."/>
            <person name="Jarju S."/>
            <person name="Secka A."/>
            <person name="Antonio M."/>
            <person name="Oren A."/>
            <person name="Chaudhuri R.R."/>
            <person name="La Ragione R."/>
            <person name="Hildebrand F."/>
            <person name="Pallen M.J."/>
        </authorList>
    </citation>
    <scope>NUCLEOTIDE SEQUENCE</scope>
    <source>
        <strain evidence="3">CHK192-9172</strain>
    </source>
</reference>